<feature type="compositionally biased region" description="Polar residues" evidence="7">
    <location>
        <begin position="1149"/>
        <end position="1166"/>
    </location>
</feature>
<feature type="region of interest" description="Disordered" evidence="7">
    <location>
        <begin position="642"/>
        <end position="731"/>
    </location>
</feature>
<dbReference type="GO" id="GO:0046872">
    <property type="term" value="F:metal ion binding"/>
    <property type="evidence" value="ECO:0007669"/>
    <property type="project" value="UniProtKB-KW"/>
</dbReference>
<keyword evidence="6" id="KW-0440">LIM domain</keyword>
<dbReference type="Proteomes" id="UP000242525">
    <property type="component" value="Unassembled WGS sequence"/>
</dbReference>
<dbReference type="GO" id="GO:0005634">
    <property type="term" value="C:nucleus"/>
    <property type="evidence" value="ECO:0007669"/>
    <property type="project" value="UniProtKB-SubCell"/>
</dbReference>
<dbReference type="EMBL" id="CCBN010000006">
    <property type="protein sequence ID" value="CDO53976.1"/>
    <property type="molecule type" value="Genomic_DNA"/>
</dbReference>
<evidence type="ECO:0000256" key="5">
    <source>
        <dbReference type="ARBA" id="ARBA00023242"/>
    </source>
</evidence>
<feature type="region of interest" description="Disordered" evidence="7">
    <location>
        <begin position="1142"/>
        <end position="1166"/>
    </location>
</feature>
<feature type="compositionally biased region" description="Polar residues" evidence="7">
    <location>
        <begin position="772"/>
        <end position="786"/>
    </location>
</feature>
<dbReference type="PANTHER" id="PTHR24215">
    <property type="entry name" value="RHO-GTPASE-ACTIVATING PROTEIN LRG1"/>
    <property type="match status" value="1"/>
</dbReference>
<gene>
    <name evidence="10" type="ORF">BN980_GECA06s02760g</name>
</gene>
<feature type="compositionally biased region" description="Polar residues" evidence="7">
    <location>
        <begin position="1"/>
        <end position="17"/>
    </location>
</feature>
<dbReference type="Gene3D" id="2.10.110.10">
    <property type="entry name" value="Cysteine Rich Protein"/>
    <property type="match status" value="4"/>
</dbReference>
<dbReference type="GO" id="GO:0005737">
    <property type="term" value="C:cytoplasm"/>
    <property type="evidence" value="ECO:0007669"/>
    <property type="project" value="TreeGrafter"/>
</dbReference>
<dbReference type="SMART" id="SM00132">
    <property type="entry name" value="LIM"/>
    <property type="match status" value="3"/>
</dbReference>
<feature type="domain" description="Rho-GAP" evidence="9">
    <location>
        <begin position="877"/>
        <end position="1088"/>
    </location>
</feature>
<keyword evidence="3" id="KW-0677">Repeat</keyword>
<protein>
    <submittedName>
        <fullName evidence="10">Similar to Saccharomyces cerevisiae YDL240W LRG1 Putative GTPase-activating protein (GAP) involved in the Pkc1p-mediated signaling pathway that controls cell wall integrity</fullName>
    </submittedName>
</protein>
<evidence type="ECO:0000259" key="8">
    <source>
        <dbReference type="PROSITE" id="PS50023"/>
    </source>
</evidence>
<evidence type="ECO:0000256" key="2">
    <source>
        <dbReference type="ARBA" id="ARBA00022723"/>
    </source>
</evidence>
<dbReference type="OrthoDB" id="20689at2759"/>
<dbReference type="GO" id="GO:0030695">
    <property type="term" value="F:GTPase regulator activity"/>
    <property type="evidence" value="ECO:0007669"/>
    <property type="project" value="UniProtKB-ARBA"/>
</dbReference>
<feature type="region of interest" description="Disordered" evidence="7">
    <location>
        <begin position="250"/>
        <end position="275"/>
    </location>
</feature>
<dbReference type="PROSITE" id="PS00478">
    <property type="entry name" value="LIM_DOMAIN_1"/>
    <property type="match status" value="2"/>
</dbReference>
<dbReference type="AlphaFoldDB" id="A0A0J9X9N4"/>
<dbReference type="Pfam" id="PF00412">
    <property type="entry name" value="LIM"/>
    <property type="match status" value="3"/>
</dbReference>
<dbReference type="CDD" id="cd09392">
    <property type="entry name" value="LIM2_Lrg1p_like"/>
    <property type="match status" value="1"/>
</dbReference>
<dbReference type="STRING" id="1173061.A0A0J9X9N4"/>
<feature type="compositionally biased region" description="Basic and acidic residues" evidence="7">
    <location>
        <begin position="255"/>
        <end position="268"/>
    </location>
</feature>
<feature type="region of interest" description="Disordered" evidence="7">
    <location>
        <begin position="604"/>
        <end position="630"/>
    </location>
</feature>
<dbReference type="GO" id="GO:0007165">
    <property type="term" value="P:signal transduction"/>
    <property type="evidence" value="ECO:0007669"/>
    <property type="project" value="InterPro"/>
</dbReference>
<reference evidence="10" key="1">
    <citation type="submission" date="2014-03" db="EMBL/GenBank/DDBJ databases">
        <authorList>
            <person name="Casaregola S."/>
        </authorList>
    </citation>
    <scope>NUCLEOTIDE SEQUENCE [LARGE SCALE GENOMIC DNA]</scope>
    <source>
        <strain evidence="10">CLIB 918</strain>
    </source>
</reference>
<dbReference type="Pfam" id="PF00620">
    <property type="entry name" value="RhoGAP"/>
    <property type="match status" value="1"/>
</dbReference>
<feature type="compositionally biased region" description="Polar residues" evidence="7">
    <location>
        <begin position="678"/>
        <end position="705"/>
    </location>
</feature>
<evidence type="ECO:0000313" key="11">
    <source>
        <dbReference type="Proteomes" id="UP000242525"/>
    </source>
</evidence>
<evidence type="ECO:0000256" key="4">
    <source>
        <dbReference type="ARBA" id="ARBA00022833"/>
    </source>
</evidence>
<keyword evidence="4 6" id="KW-0862">Zinc</keyword>
<dbReference type="FunFam" id="2.10.110.10:FF:000058">
    <property type="entry name" value="Rho GTPase activator Lrg11"/>
    <property type="match status" value="1"/>
</dbReference>
<keyword evidence="5" id="KW-0539">Nucleus</keyword>
<keyword evidence="11" id="KW-1185">Reference proteome</keyword>
<dbReference type="PROSITE" id="PS50023">
    <property type="entry name" value="LIM_DOMAIN_2"/>
    <property type="match status" value="3"/>
</dbReference>
<keyword evidence="2 6" id="KW-0479">Metal-binding</keyword>
<dbReference type="GO" id="GO:0030036">
    <property type="term" value="P:actin cytoskeleton organization"/>
    <property type="evidence" value="ECO:0007669"/>
    <property type="project" value="TreeGrafter"/>
</dbReference>
<dbReference type="SUPFAM" id="SSF48350">
    <property type="entry name" value="GTPase activation domain, GAP"/>
    <property type="match status" value="1"/>
</dbReference>
<dbReference type="InterPro" id="IPR001781">
    <property type="entry name" value="Znf_LIM"/>
</dbReference>
<feature type="domain" description="LIM zinc-binding" evidence="8">
    <location>
        <begin position="64"/>
        <end position="138"/>
    </location>
</feature>
<accession>A0A0J9X9N4</accession>
<evidence type="ECO:0000313" key="10">
    <source>
        <dbReference type="EMBL" id="CDO53976.1"/>
    </source>
</evidence>
<evidence type="ECO:0000259" key="9">
    <source>
        <dbReference type="PROSITE" id="PS50238"/>
    </source>
</evidence>
<dbReference type="SUPFAM" id="SSF57716">
    <property type="entry name" value="Glucocorticoid receptor-like (DNA-binding domain)"/>
    <property type="match status" value="2"/>
</dbReference>
<comment type="subcellular location">
    <subcellularLocation>
        <location evidence="1">Nucleus</location>
    </subcellularLocation>
</comment>
<feature type="region of interest" description="Disordered" evidence="7">
    <location>
        <begin position="769"/>
        <end position="793"/>
    </location>
</feature>
<dbReference type="InterPro" id="IPR008936">
    <property type="entry name" value="Rho_GTPase_activation_prot"/>
</dbReference>
<evidence type="ECO:0000256" key="6">
    <source>
        <dbReference type="PROSITE-ProRule" id="PRU00125"/>
    </source>
</evidence>
<dbReference type="InterPro" id="IPR000198">
    <property type="entry name" value="RhoGAP_dom"/>
</dbReference>
<evidence type="ECO:0000256" key="1">
    <source>
        <dbReference type="ARBA" id="ARBA00004123"/>
    </source>
</evidence>
<sequence length="1181" mass="132091">MADSSAQNQPNWQSFLNSDVPGLAKSQVLDNDNERALKHKSMAVPPPSDHSTDDPTSPSTHERYTCTGCQLPISGHFVRSLGGVYHIHCFKCADCQTPCSTKFFPYDLTVPDDVNGESSTLTTKTVPLCEHCYFKRLDLICHKCNGALRGSYITALGRKYHTDHFTCSLCSVVFGPEDSYYEHEDNIYCRYHYSTLYASKCEGCKTAILKQFVEINRGGRQQLWHPECYMINKFWNVMISPDSISAYPSENDTEQLAHDGQPENETKSLDSPTAESRDAVLKIEQAAGEKSFKIWFNLCGYEEATAACISDMLQYASSHKYNDALLATAKLVYKIEILLSALDVVVANIDPLINAMIEYDRLSKEEQDEEGEDYKKLIQIVDTTGFASLNKEPMTLCKKIVRFMLLLSKSRELGETDSNKLSQDLLESVSSMAHYLKLLIRYGLSNSLRYDRAFASGDLVTKFLDQVSKHEQMPANPLESLAVSGKTDDKCLSCKKSLEDDCAALDGKRWHLDCLQCKRCGRMLGSAVSDARYLVHEKRVVCSGCVEDTDGEVRDDFAVVTKLHQYIYLVKIALARLKLVLHTFDSRDKAALAAASEKKVTGVSSSIASAKPVSQSTHSLPENTRSTSDEYMSTLVDIRKNRSTRLSKQLSESSHRAKRSRVLAMPSSEHGLVDKNESTSSLVRESSAETSTAKEPGSPKSSTNKRPGFIKRIGSQKNRNRKPKIEEENYVRKQLGRTTDLLKNEKSLILDDIPRIVQAEQAKELLNDSKKTIGSQGNARSNSEISDSAKTDSSETAVAVKEGQKFMSDLTSTEIFYVRHIAIYLLHKYISSWTTTEELLDLIETRKAPSLWEKFGKAFSLNGNSGADEKKYGVFGVSLEVQVEKYGVDSVFGVGSTPLKIPAFVDECVSSMRQMDMSIEGIFRKNGNIRRSKELAELVDKNPGKTGMFVDENPIQLAALFKKYLRELPDSLLTFKLQKYWLKVQEVKDMAQRVRIMHLICCLLPNAHRDVVEVLFYFLNWTSTFAHMEDNTGSKMDIHNLSTVITPNVLYEKKKDSVPTMPTAESSEEFFLGIEAVDVLIREYSLFAHVPSKILSVLGRLDYNALSESTSIEILAKIDAVFKDLGGSVKEEEELTVPHVEMPKAAATRQPSTSSPVPNTVIPSSNVNYEQSGIKQVHLSN</sequence>
<comment type="caution">
    <text evidence="10">The sequence shown here is derived from an EMBL/GenBank/DDBJ whole genome shotgun (WGS) entry which is preliminary data.</text>
</comment>
<evidence type="ECO:0000256" key="7">
    <source>
        <dbReference type="SAM" id="MobiDB-lite"/>
    </source>
</evidence>
<organism evidence="10 11">
    <name type="scientific">Geotrichum candidum</name>
    <name type="common">Oospora lactis</name>
    <name type="synonym">Dipodascus geotrichum</name>
    <dbReference type="NCBI Taxonomy" id="1173061"/>
    <lineage>
        <taxon>Eukaryota</taxon>
        <taxon>Fungi</taxon>
        <taxon>Dikarya</taxon>
        <taxon>Ascomycota</taxon>
        <taxon>Saccharomycotina</taxon>
        <taxon>Dipodascomycetes</taxon>
        <taxon>Dipodascales</taxon>
        <taxon>Dipodascaceae</taxon>
        <taxon>Geotrichum</taxon>
    </lineage>
</organism>
<dbReference type="PANTHER" id="PTHR24215:SF10">
    <property type="entry name" value="RHO-GTPASE-ACTIVATING PROTEIN LRG1"/>
    <property type="match status" value="1"/>
</dbReference>
<dbReference type="PROSITE" id="PS50238">
    <property type="entry name" value="RHOGAP"/>
    <property type="match status" value="1"/>
</dbReference>
<dbReference type="CDD" id="cd09391">
    <property type="entry name" value="LIM1_Lrg1p_like"/>
    <property type="match status" value="1"/>
</dbReference>
<feature type="domain" description="LIM zinc-binding" evidence="8">
    <location>
        <begin position="139"/>
        <end position="199"/>
    </location>
</feature>
<dbReference type="SMART" id="SM00324">
    <property type="entry name" value="RhoGAP"/>
    <property type="match status" value="1"/>
</dbReference>
<feature type="region of interest" description="Disordered" evidence="7">
    <location>
        <begin position="1"/>
        <end position="59"/>
    </location>
</feature>
<evidence type="ECO:0000256" key="3">
    <source>
        <dbReference type="ARBA" id="ARBA00022737"/>
    </source>
</evidence>
<dbReference type="Gene3D" id="1.10.555.10">
    <property type="entry name" value="Rho GTPase activation protein"/>
    <property type="match status" value="1"/>
</dbReference>
<feature type="domain" description="LIM zinc-binding" evidence="8">
    <location>
        <begin position="489"/>
        <end position="552"/>
    </location>
</feature>
<proteinExistence type="predicted"/>
<name>A0A0J9X9N4_GEOCN</name>